<dbReference type="Pfam" id="PF00687">
    <property type="entry name" value="Ribosomal_L1"/>
    <property type="match status" value="1"/>
</dbReference>
<dbReference type="InterPro" id="IPR028364">
    <property type="entry name" value="Ribosomal_uL1/biogenesis"/>
</dbReference>
<gene>
    <name evidence="6" type="ORF">CARUB_v10025673mg</name>
</gene>
<evidence type="ECO:0000256" key="5">
    <source>
        <dbReference type="RuleBase" id="RU000659"/>
    </source>
</evidence>
<dbReference type="FunFam" id="3.30.190.20:FF:000006">
    <property type="entry name" value="Ribosomal protein"/>
    <property type="match status" value="1"/>
</dbReference>
<accession>R0G267</accession>
<dbReference type="InterPro" id="IPR016095">
    <property type="entry name" value="Ribosomal_uL1_3-a/b-sand"/>
</dbReference>
<keyword evidence="2 5" id="KW-0689">Ribosomal protein</keyword>
<organism evidence="6 7">
    <name type="scientific">Capsella rubella</name>
    <dbReference type="NCBI Taxonomy" id="81985"/>
    <lineage>
        <taxon>Eukaryota</taxon>
        <taxon>Viridiplantae</taxon>
        <taxon>Streptophyta</taxon>
        <taxon>Embryophyta</taxon>
        <taxon>Tracheophyta</taxon>
        <taxon>Spermatophyta</taxon>
        <taxon>Magnoliopsida</taxon>
        <taxon>eudicotyledons</taxon>
        <taxon>Gunneridae</taxon>
        <taxon>Pentapetalae</taxon>
        <taxon>rosids</taxon>
        <taxon>malvids</taxon>
        <taxon>Brassicales</taxon>
        <taxon>Brassicaceae</taxon>
        <taxon>Camelineae</taxon>
        <taxon>Capsella</taxon>
    </lineage>
</organism>
<evidence type="ECO:0000256" key="3">
    <source>
        <dbReference type="ARBA" id="ARBA00023274"/>
    </source>
</evidence>
<dbReference type="GO" id="GO:0003735">
    <property type="term" value="F:structural constituent of ribosome"/>
    <property type="evidence" value="ECO:0007669"/>
    <property type="project" value="UniProtKB-ARBA"/>
</dbReference>
<protein>
    <recommendedName>
        <fullName evidence="5">Ribosomal protein</fullName>
    </recommendedName>
</protein>
<dbReference type="PANTHER" id="PTHR23105">
    <property type="entry name" value="RIBOSOMAL PROTEIN L7AE FAMILY MEMBER"/>
    <property type="match status" value="1"/>
</dbReference>
<sequence>MRMLLNYLIVHFGTYSQICLSPTSSLLLSTYCSVSGFQGSEIRELSRKLKMSKLNSEAIREAIACIRRTCEERKLNVRKLQSEAIEEAITVIRRKSNEEKKHNFKETVVKLQSEALREATTTIKDKSEEKKCNFVETMECQSENKDVTDGNTDGFKSVVIMDQSKLQSEALREAISTVKTKSDEKKRNFVETVELQIGLKNYDPQKDKRFSGSVKLPHIPRPKMKICMLGDAQHVEEAEKMGLDYMDVEALKKLNKNKKLVKKLAKKYHAFLASESVIKQIPRLLGPGLNKAGKFPTLVSHQESLEGKVNETKATVKFQLKKVLCMGVAVGNLSMEEKQLFQNVQMSVNFLVSLLKKNWQNVRCLYLKSTMGPPQRIF</sequence>
<dbReference type="AlphaFoldDB" id="R0G267"/>
<dbReference type="SUPFAM" id="SSF56808">
    <property type="entry name" value="Ribosomal protein L1"/>
    <property type="match status" value="1"/>
</dbReference>
<name>R0G267_9BRAS</name>
<evidence type="ECO:0000256" key="4">
    <source>
        <dbReference type="ARBA" id="ARBA00062612"/>
    </source>
</evidence>
<dbReference type="PROSITE" id="PS01199">
    <property type="entry name" value="RIBOSOMAL_L1"/>
    <property type="match status" value="1"/>
</dbReference>
<dbReference type="Gene3D" id="3.40.50.790">
    <property type="match status" value="1"/>
</dbReference>
<dbReference type="GO" id="GO:0003723">
    <property type="term" value="F:RNA binding"/>
    <property type="evidence" value="ECO:0007669"/>
    <property type="project" value="InterPro"/>
</dbReference>
<dbReference type="GO" id="GO:1990904">
    <property type="term" value="C:ribonucleoprotein complex"/>
    <property type="evidence" value="ECO:0007669"/>
    <property type="project" value="UniProtKB-KW"/>
</dbReference>
<dbReference type="InterPro" id="IPR023673">
    <property type="entry name" value="Ribosomal_uL1_CS"/>
</dbReference>
<keyword evidence="3 5" id="KW-0687">Ribonucleoprotein</keyword>
<comment type="similarity">
    <text evidence="1 5">Belongs to the universal ribosomal protein uL1 family.</text>
</comment>
<dbReference type="InterPro" id="IPR023674">
    <property type="entry name" value="Ribosomal_uL1-like"/>
</dbReference>
<dbReference type="STRING" id="81985.R0G267"/>
<dbReference type="GO" id="GO:0005840">
    <property type="term" value="C:ribosome"/>
    <property type="evidence" value="ECO:0007669"/>
    <property type="project" value="UniProtKB-KW"/>
</dbReference>
<evidence type="ECO:0000313" key="7">
    <source>
        <dbReference type="Proteomes" id="UP000029121"/>
    </source>
</evidence>
<keyword evidence="7" id="KW-1185">Reference proteome</keyword>
<evidence type="ECO:0000256" key="1">
    <source>
        <dbReference type="ARBA" id="ARBA00010531"/>
    </source>
</evidence>
<dbReference type="InterPro" id="IPR050257">
    <property type="entry name" value="eL8/uL1-like"/>
</dbReference>
<dbReference type="eggNOG" id="KOG1570">
    <property type="taxonomic scope" value="Eukaryota"/>
</dbReference>
<reference evidence="7" key="1">
    <citation type="journal article" date="2013" name="Nat. Genet.">
        <title>The Capsella rubella genome and the genomic consequences of rapid mating system evolution.</title>
        <authorList>
            <person name="Slotte T."/>
            <person name="Hazzouri K.M."/>
            <person name="Agren J.A."/>
            <person name="Koenig D."/>
            <person name="Maumus F."/>
            <person name="Guo Y.L."/>
            <person name="Steige K."/>
            <person name="Platts A.E."/>
            <person name="Escobar J.S."/>
            <person name="Newman L.K."/>
            <person name="Wang W."/>
            <person name="Mandakova T."/>
            <person name="Vello E."/>
            <person name="Smith L.M."/>
            <person name="Henz S.R."/>
            <person name="Steffen J."/>
            <person name="Takuno S."/>
            <person name="Brandvain Y."/>
            <person name="Coop G."/>
            <person name="Andolfatto P."/>
            <person name="Hu T.T."/>
            <person name="Blanchette M."/>
            <person name="Clark R.M."/>
            <person name="Quesneville H."/>
            <person name="Nordborg M."/>
            <person name="Gaut B.S."/>
            <person name="Lysak M.A."/>
            <person name="Jenkins J."/>
            <person name="Grimwood J."/>
            <person name="Chapman J."/>
            <person name="Prochnik S."/>
            <person name="Shu S."/>
            <person name="Rokhsar D."/>
            <person name="Schmutz J."/>
            <person name="Weigel D."/>
            <person name="Wright S.I."/>
        </authorList>
    </citation>
    <scope>NUCLEOTIDE SEQUENCE [LARGE SCALE GENOMIC DNA]</scope>
    <source>
        <strain evidence="7">cv. Monte Gargano</strain>
    </source>
</reference>
<proteinExistence type="inferred from homology"/>
<comment type="subunit">
    <text evidence="4">Interacts with the GTPase NUG2.</text>
</comment>
<evidence type="ECO:0000256" key="2">
    <source>
        <dbReference type="ARBA" id="ARBA00022980"/>
    </source>
</evidence>
<evidence type="ECO:0000313" key="6">
    <source>
        <dbReference type="EMBL" id="EOA29386.1"/>
    </source>
</evidence>
<dbReference type="FunFam" id="3.40.50.790:FF:000002">
    <property type="entry name" value="Ribosomal protein"/>
    <property type="match status" value="1"/>
</dbReference>
<dbReference type="EMBL" id="KB870808">
    <property type="protein sequence ID" value="EOA29386.1"/>
    <property type="molecule type" value="Genomic_DNA"/>
</dbReference>
<dbReference type="Gene3D" id="3.30.190.20">
    <property type="match status" value="1"/>
</dbReference>
<dbReference type="CDD" id="cd00403">
    <property type="entry name" value="Ribosomal_L1"/>
    <property type="match status" value="1"/>
</dbReference>
<dbReference type="Proteomes" id="UP000029121">
    <property type="component" value="Unassembled WGS sequence"/>
</dbReference>
<dbReference type="FunFam" id="3.30.190.20:FF:000009">
    <property type="entry name" value="Ribosomal protein L10a"/>
    <property type="match status" value="1"/>
</dbReference>